<dbReference type="HOGENOM" id="CLU_003212_1_0_1"/>
<dbReference type="GO" id="GO:0120174">
    <property type="term" value="P:stress-induced homeostatically regulated protein degradation pathway"/>
    <property type="evidence" value="ECO:0007669"/>
    <property type="project" value="EnsemblFungi"/>
</dbReference>
<dbReference type="SUPFAM" id="SSF50494">
    <property type="entry name" value="Trypsin-like serine proteases"/>
    <property type="match status" value="2"/>
</dbReference>
<dbReference type="GO" id="GO:0006915">
    <property type="term" value="P:apoptotic process"/>
    <property type="evidence" value="ECO:0007669"/>
    <property type="project" value="EnsemblFungi"/>
</dbReference>
<evidence type="ECO:0000313" key="6">
    <source>
        <dbReference type="EMBL" id="EMR61665.1"/>
    </source>
</evidence>
<organism evidence="6 7">
    <name type="scientific">Eutypa lata (strain UCR-EL1)</name>
    <name type="common">Grapevine dieback disease fungus</name>
    <name type="synonym">Eutypa armeniacae</name>
    <dbReference type="NCBI Taxonomy" id="1287681"/>
    <lineage>
        <taxon>Eukaryota</taxon>
        <taxon>Fungi</taxon>
        <taxon>Dikarya</taxon>
        <taxon>Ascomycota</taxon>
        <taxon>Pezizomycotina</taxon>
        <taxon>Sordariomycetes</taxon>
        <taxon>Xylariomycetidae</taxon>
        <taxon>Xylariales</taxon>
        <taxon>Diatrypaceae</taxon>
        <taxon>Eutypa</taxon>
    </lineage>
</organism>
<sequence length="701" mass="77764">MAQNQEEDDLLRMDFEEIINAVVVITHCYTQSFDEFEVGSGDATGFVVDITKGYILTNRHVVGTGPYQGFCKFHGGDKVDMTIHYIDPVHDFAFLRFDPSAVTKTKHVQLSLRPDLARVGLNIRIIGNDSGARLNIVDGILSRLDQEPYEFARGHPDFNTPYYQANTLSRGGSSGSPAINLDGKVIGIMAAGDISSSMTFLLPLNRVLRALQHLQNGSSVTRGDVGCWFKLKPYDECQGLGLWFEDETKRRGVFQEPKDLPVVNRVVPGGPSQGKIAEGDVILKIGDQLVSGLHTFDEIFDENVGKMMKLQVQRGPETLTVDIEVQNLHQVIPDRFVLACGTVFNTLSYTLALKYVFLHPNHGYAVVRYDPQLVDAPVRAAELSPDKLKQNDEVYFIGFNSANRRSIYEKTTVTTISPIDINMDWDMPRTRATNVDVVTIATHLGIQYDTGILTDINGTVRAFWLPHYEYHRAANNKHTCINIGLPAHNVLPILSQFHQETVPRVQILSAEFELCLLADACSMGMTESSALAILEKAGPDPRSLKVVRRMIQPDERNSLLEGDLLVSLDGNVVFDMSGLQVVYTKKTVKAEVVRDGRYVTLDISTINSSVLETRCIVYFGGAAVQIPHLEVRRQAGELPSEVYLVSIYRGAPSAMAEMDYGVFITEVNHKPTPDLGLFFDAIKHIGHNTGEWNIGILNAGP</sequence>
<dbReference type="eggNOG" id="KOG1421">
    <property type="taxonomic scope" value="Eukaryota"/>
</dbReference>
<dbReference type="PANTHER" id="PTHR46366">
    <property type="entry name" value="PRO-APOPTOTIC SERINE PROTEASE NMA111"/>
    <property type="match status" value="1"/>
</dbReference>
<comment type="similarity">
    <text evidence="2">Belongs to the peptidase S1C family.</text>
</comment>
<dbReference type="InterPro" id="IPR001940">
    <property type="entry name" value="Peptidase_S1C"/>
</dbReference>
<keyword evidence="6" id="KW-0645">Protease</keyword>
<dbReference type="PANTHER" id="PTHR46366:SF8">
    <property type="entry name" value="PRO-APOPTOTIC SERINE PROTEASE NMA111"/>
    <property type="match status" value="1"/>
</dbReference>
<dbReference type="OMA" id="VPANWID"/>
<comment type="function">
    <text evidence="1">Nuclear serine protease which mediates apoptosis.</text>
</comment>
<dbReference type="Pfam" id="PF13365">
    <property type="entry name" value="Trypsin_2"/>
    <property type="match status" value="1"/>
</dbReference>
<dbReference type="KEGG" id="ela:UCREL1_11397"/>
<dbReference type="InterPro" id="IPR036034">
    <property type="entry name" value="PDZ_sf"/>
</dbReference>
<dbReference type="EMBL" id="KB707569">
    <property type="protein sequence ID" value="EMR61665.1"/>
    <property type="molecule type" value="Genomic_DNA"/>
</dbReference>
<dbReference type="STRING" id="1287681.M7T4X1"/>
<dbReference type="InterPro" id="IPR009003">
    <property type="entry name" value="Peptidase_S1_PA"/>
</dbReference>
<dbReference type="OrthoDB" id="4217619at2759"/>
<dbReference type="GO" id="GO:0005634">
    <property type="term" value="C:nucleus"/>
    <property type="evidence" value="ECO:0007669"/>
    <property type="project" value="EnsemblFungi"/>
</dbReference>
<evidence type="ECO:0000256" key="3">
    <source>
        <dbReference type="ARBA" id="ARBA00020338"/>
    </source>
</evidence>
<dbReference type="Proteomes" id="UP000012174">
    <property type="component" value="Unassembled WGS sequence"/>
</dbReference>
<dbReference type="SUPFAM" id="SSF50156">
    <property type="entry name" value="PDZ domain-like"/>
    <property type="match status" value="1"/>
</dbReference>
<feature type="domain" description="PDZ" evidence="5">
    <location>
        <begin position="238"/>
        <end position="316"/>
    </location>
</feature>
<dbReference type="GO" id="GO:0004252">
    <property type="term" value="F:serine-type endopeptidase activity"/>
    <property type="evidence" value="ECO:0007669"/>
    <property type="project" value="EnsemblFungi"/>
</dbReference>
<evidence type="ECO:0000256" key="2">
    <source>
        <dbReference type="ARBA" id="ARBA00010541"/>
    </source>
</evidence>
<keyword evidence="6" id="KW-0378">Hydrolase</keyword>
<dbReference type="GO" id="GO:0006629">
    <property type="term" value="P:lipid metabolic process"/>
    <property type="evidence" value="ECO:0007669"/>
    <property type="project" value="EnsemblFungi"/>
</dbReference>
<reference evidence="7" key="1">
    <citation type="journal article" date="2013" name="Genome Announc.">
        <title>Draft genome sequence of the grapevine dieback fungus Eutypa lata UCR-EL1.</title>
        <authorList>
            <person name="Blanco-Ulate B."/>
            <person name="Rolshausen P.E."/>
            <person name="Cantu D."/>
        </authorList>
    </citation>
    <scope>NUCLEOTIDE SEQUENCE [LARGE SCALE GENOMIC DNA]</scope>
    <source>
        <strain evidence="7">UCR-EL1</strain>
    </source>
</reference>
<dbReference type="SMART" id="SM00228">
    <property type="entry name" value="PDZ"/>
    <property type="match status" value="2"/>
</dbReference>
<dbReference type="InterPro" id="IPR001478">
    <property type="entry name" value="PDZ"/>
</dbReference>
<evidence type="ECO:0000313" key="7">
    <source>
        <dbReference type="Proteomes" id="UP000012174"/>
    </source>
</evidence>
<dbReference type="Pfam" id="PF13180">
    <property type="entry name" value="PDZ_2"/>
    <property type="match status" value="1"/>
</dbReference>
<dbReference type="Gene3D" id="2.40.10.120">
    <property type="match status" value="1"/>
</dbReference>
<dbReference type="AlphaFoldDB" id="M7T4X1"/>
<dbReference type="PRINTS" id="PR00834">
    <property type="entry name" value="PROTEASES2C"/>
</dbReference>
<evidence type="ECO:0000256" key="4">
    <source>
        <dbReference type="ARBA" id="ARBA00021524"/>
    </source>
</evidence>
<proteinExistence type="inferred from homology"/>
<dbReference type="Gene3D" id="2.30.42.10">
    <property type="match status" value="1"/>
</dbReference>
<gene>
    <name evidence="6" type="ORF">UCREL1_11397</name>
</gene>
<evidence type="ECO:0000259" key="5">
    <source>
        <dbReference type="SMART" id="SM00228"/>
    </source>
</evidence>
<feature type="domain" description="PDZ" evidence="5">
    <location>
        <begin position="521"/>
        <end position="596"/>
    </location>
</feature>
<protein>
    <recommendedName>
        <fullName evidence="3">Pro-apoptotic serine protease NMA111</fullName>
    </recommendedName>
    <alternativeName>
        <fullName evidence="4">Pro-apoptotic serine protease nma111</fullName>
    </alternativeName>
</protein>
<name>M7T4X1_EUTLA</name>
<accession>M7T4X1</accession>
<dbReference type="GO" id="GO:0034605">
    <property type="term" value="P:cellular response to heat"/>
    <property type="evidence" value="ECO:0007669"/>
    <property type="project" value="EnsemblFungi"/>
</dbReference>
<keyword evidence="7" id="KW-1185">Reference proteome</keyword>
<evidence type="ECO:0000256" key="1">
    <source>
        <dbReference type="ARBA" id="ARBA00002558"/>
    </source>
</evidence>